<dbReference type="PROSITE" id="PS51318">
    <property type="entry name" value="TAT"/>
    <property type="match status" value="1"/>
</dbReference>
<keyword evidence="2" id="KW-0732">Signal</keyword>
<evidence type="ECO:0000313" key="4">
    <source>
        <dbReference type="Proteomes" id="UP001519291"/>
    </source>
</evidence>
<name>A0ABS4YDF4_9ACTN</name>
<evidence type="ECO:0000256" key="1">
    <source>
        <dbReference type="SAM" id="MobiDB-lite"/>
    </source>
</evidence>
<feature type="region of interest" description="Disordered" evidence="1">
    <location>
        <begin position="261"/>
        <end position="281"/>
    </location>
</feature>
<comment type="caution">
    <text evidence="3">The sequence shown here is derived from an EMBL/GenBank/DDBJ whole genome shotgun (WGS) entry which is preliminary data.</text>
</comment>
<proteinExistence type="predicted"/>
<gene>
    <name evidence="3" type="ORF">JO379_006292</name>
</gene>
<organism evidence="3 4">
    <name type="scientific">Streptomyces syringium</name>
    <dbReference type="NCBI Taxonomy" id="76729"/>
    <lineage>
        <taxon>Bacteria</taxon>
        <taxon>Bacillati</taxon>
        <taxon>Actinomycetota</taxon>
        <taxon>Actinomycetes</taxon>
        <taxon>Kitasatosporales</taxon>
        <taxon>Streptomycetaceae</taxon>
        <taxon>Streptomyces</taxon>
    </lineage>
</organism>
<evidence type="ECO:0000256" key="2">
    <source>
        <dbReference type="SAM" id="SignalP"/>
    </source>
</evidence>
<feature type="signal peptide" evidence="2">
    <location>
        <begin position="1"/>
        <end position="31"/>
    </location>
</feature>
<sequence>MGTLVRGRRGAVAAALAAALGAGMAPTAAWAAAGPADGAGRTSKSAARDDGWRGDGLELGAADNSAVDAFLKQAEQAEKEISPRVRAAAVLSEAELIGFDQRLKSPDSLKRKVATSMKETPGQTVNQALDTMKDSVRYTLQWPDGKYTTGVTLAASLLSAWGDDSVKWSNTWDRPKGYKGINSAWREPRWGHAYEVQFHTPASKKAQLDTHRIYEEQRLPGTPPERVKELQAQQDAIFAAVPVPAGAAGLAAPGSRVPAGLSQPVPVPPPGAPAATKMPVG</sequence>
<dbReference type="InterPro" id="IPR006311">
    <property type="entry name" value="TAT_signal"/>
</dbReference>
<evidence type="ECO:0000313" key="3">
    <source>
        <dbReference type="EMBL" id="MBP2406823.1"/>
    </source>
</evidence>
<feature type="chain" id="PRO_5045798371" description="ATP nucleotide 3'-pyrophosphokinase" evidence="2">
    <location>
        <begin position="32"/>
        <end position="281"/>
    </location>
</feature>
<dbReference type="Proteomes" id="UP001519291">
    <property type="component" value="Unassembled WGS sequence"/>
</dbReference>
<protein>
    <recommendedName>
        <fullName evidence="5">ATP nucleotide 3'-pyrophosphokinase</fullName>
    </recommendedName>
</protein>
<dbReference type="EMBL" id="JAGIOH010000001">
    <property type="protein sequence ID" value="MBP2406823.1"/>
    <property type="molecule type" value="Genomic_DNA"/>
</dbReference>
<evidence type="ECO:0008006" key="5">
    <source>
        <dbReference type="Google" id="ProtNLM"/>
    </source>
</evidence>
<dbReference type="RefSeq" id="WP_245381602.1">
    <property type="nucleotide sequence ID" value="NZ_JAGIOH010000001.1"/>
</dbReference>
<accession>A0ABS4YDF4</accession>
<feature type="region of interest" description="Disordered" evidence="1">
    <location>
        <begin position="33"/>
        <end position="52"/>
    </location>
</feature>
<reference evidence="3 4" key="1">
    <citation type="submission" date="2021-03" db="EMBL/GenBank/DDBJ databases">
        <title>Sequencing the genomes of 1000 actinobacteria strains.</title>
        <authorList>
            <person name="Klenk H.-P."/>
        </authorList>
    </citation>
    <scope>NUCLEOTIDE SEQUENCE [LARGE SCALE GENOMIC DNA]</scope>
    <source>
        <strain evidence="3 4">DSM 41480</strain>
    </source>
</reference>
<dbReference type="GeneID" id="91573132"/>
<keyword evidence="4" id="KW-1185">Reference proteome</keyword>